<dbReference type="RefSeq" id="WP_085488627.1">
    <property type="nucleotide sequence ID" value="NZ_FXAT01000012.1"/>
</dbReference>
<dbReference type="Gene3D" id="3.40.50.300">
    <property type="entry name" value="P-loop containing nucleotide triphosphate hydrolases"/>
    <property type="match status" value="1"/>
</dbReference>
<dbReference type="InterPro" id="IPR003439">
    <property type="entry name" value="ABC_transporter-like_ATP-bd"/>
</dbReference>
<dbReference type="PANTHER" id="PTHR43790">
    <property type="entry name" value="CARBOHYDRATE TRANSPORT ATP-BINDING PROTEIN MG119-RELATED"/>
    <property type="match status" value="1"/>
</dbReference>
<dbReference type="PROSITE" id="PS00211">
    <property type="entry name" value="ABC_TRANSPORTER_1"/>
    <property type="match status" value="1"/>
</dbReference>
<keyword evidence="9" id="KW-1185">Reference proteome</keyword>
<gene>
    <name evidence="8" type="ORF">SAMN06265784_11227</name>
</gene>
<dbReference type="PROSITE" id="PS50893">
    <property type="entry name" value="ABC_TRANSPORTER_2"/>
    <property type="match status" value="1"/>
</dbReference>
<name>A0A1X7LYU8_9BURK</name>
<dbReference type="GO" id="GO:0005524">
    <property type="term" value="F:ATP binding"/>
    <property type="evidence" value="ECO:0007669"/>
    <property type="project" value="UniProtKB-KW"/>
</dbReference>
<dbReference type="GO" id="GO:0016887">
    <property type="term" value="F:ATP hydrolysis activity"/>
    <property type="evidence" value="ECO:0007669"/>
    <property type="project" value="InterPro"/>
</dbReference>
<organism evidence="8 9">
    <name type="scientific">Paraburkholderia susongensis</name>
    <dbReference type="NCBI Taxonomy" id="1515439"/>
    <lineage>
        <taxon>Bacteria</taxon>
        <taxon>Pseudomonadati</taxon>
        <taxon>Pseudomonadota</taxon>
        <taxon>Betaproteobacteria</taxon>
        <taxon>Burkholderiales</taxon>
        <taxon>Burkholderiaceae</taxon>
        <taxon>Paraburkholderia</taxon>
    </lineage>
</organism>
<keyword evidence="2" id="KW-0997">Cell inner membrane</keyword>
<keyword evidence="5" id="KW-0547">Nucleotide-binding</keyword>
<dbReference type="InterPro" id="IPR027417">
    <property type="entry name" value="P-loop_NTPase"/>
</dbReference>
<dbReference type="Proteomes" id="UP000193228">
    <property type="component" value="Unassembled WGS sequence"/>
</dbReference>
<dbReference type="CDD" id="cd03216">
    <property type="entry name" value="ABC_Carb_Monos_I"/>
    <property type="match status" value="1"/>
</dbReference>
<dbReference type="STRING" id="1515439.SAMN06265784_11227"/>
<keyword evidence="6 8" id="KW-0067">ATP-binding</keyword>
<evidence type="ECO:0000313" key="8">
    <source>
        <dbReference type="EMBL" id="SMG58890.1"/>
    </source>
</evidence>
<dbReference type="PANTHER" id="PTHR43790:SF8">
    <property type="entry name" value="SUGAR ABC TRANSPORTER ATP-BINDING PROTEIN"/>
    <property type="match status" value="1"/>
</dbReference>
<keyword evidence="3" id="KW-0762">Sugar transport</keyword>
<evidence type="ECO:0000259" key="7">
    <source>
        <dbReference type="PROSITE" id="PS50893"/>
    </source>
</evidence>
<evidence type="ECO:0000256" key="4">
    <source>
        <dbReference type="ARBA" id="ARBA00022737"/>
    </source>
</evidence>
<proteinExistence type="predicted"/>
<evidence type="ECO:0000256" key="2">
    <source>
        <dbReference type="ARBA" id="ARBA00022519"/>
    </source>
</evidence>
<evidence type="ECO:0000256" key="6">
    <source>
        <dbReference type="ARBA" id="ARBA00022840"/>
    </source>
</evidence>
<keyword evidence="4" id="KW-0677">Repeat</keyword>
<keyword evidence="1" id="KW-1003">Cell membrane</keyword>
<dbReference type="Pfam" id="PF00005">
    <property type="entry name" value="ABC_tran"/>
    <property type="match status" value="1"/>
</dbReference>
<evidence type="ECO:0000256" key="3">
    <source>
        <dbReference type="ARBA" id="ARBA00022597"/>
    </source>
</evidence>
<dbReference type="SUPFAM" id="SSF52540">
    <property type="entry name" value="P-loop containing nucleoside triphosphate hydrolases"/>
    <property type="match status" value="1"/>
</dbReference>
<reference evidence="9" key="1">
    <citation type="submission" date="2017-04" db="EMBL/GenBank/DDBJ databases">
        <authorList>
            <person name="Varghese N."/>
            <person name="Submissions S."/>
        </authorList>
    </citation>
    <scope>NUCLEOTIDE SEQUENCE [LARGE SCALE GENOMIC DNA]</scope>
    <source>
        <strain evidence="9">LMG 29540</strain>
    </source>
</reference>
<dbReference type="AlphaFoldDB" id="A0A1X7LYU8"/>
<dbReference type="SMART" id="SM00382">
    <property type="entry name" value="AAA"/>
    <property type="match status" value="1"/>
</dbReference>
<dbReference type="InterPro" id="IPR017871">
    <property type="entry name" value="ABC_transporter-like_CS"/>
</dbReference>
<evidence type="ECO:0000313" key="9">
    <source>
        <dbReference type="Proteomes" id="UP000193228"/>
    </source>
</evidence>
<dbReference type="InterPro" id="IPR050107">
    <property type="entry name" value="ABC_carbohydrate_import_ATPase"/>
</dbReference>
<dbReference type="EMBL" id="FXAT01000012">
    <property type="protein sequence ID" value="SMG58890.1"/>
    <property type="molecule type" value="Genomic_DNA"/>
</dbReference>
<accession>A0A1X7LYU8</accession>
<keyword evidence="3" id="KW-0813">Transport</keyword>
<evidence type="ECO:0000256" key="5">
    <source>
        <dbReference type="ARBA" id="ARBA00022741"/>
    </source>
</evidence>
<dbReference type="InterPro" id="IPR003593">
    <property type="entry name" value="AAA+_ATPase"/>
</dbReference>
<keyword evidence="2" id="KW-0472">Membrane</keyword>
<feature type="domain" description="ABC transporter" evidence="7">
    <location>
        <begin position="6"/>
        <end position="248"/>
    </location>
</feature>
<protein>
    <submittedName>
        <fullName evidence="8">Monosaccharide ABC transporter ATP-binding protein, CUT2 family</fullName>
    </submittedName>
</protein>
<sequence length="258" mass="28110">MSTPILEARDISIRFGGVEALRRVSLRLMAGEVLALAGDNGAGKSTLIKILSGVYHADAGHLLFNGAPLQLRDPQDARAQGIETIYQDLALADNLDVGSNIFLGREPTRRQFGLQVIDRPRMAQVAREVLERLDIEIPERKLRGPVKMLSGGQRQAIAIGRAIYWNARVLIMDEPTAALGVPEQRKVMELIVALKAQGVSVILISHNLHDIFAIADRVVVLRRGEVAGERLVAETNGDEIVRLMVGDTYANARGSGRG</sequence>
<evidence type="ECO:0000256" key="1">
    <source>
        <dbReference type="ARBA" id="ARBA00022475"/>
    </source>
</evidence>
<dbReference type="OrthoDB" id="9776369at2"/>